<sequence>MTSRVLLVSPAMTPALRQARFYDGDSIEDVGAARARSAAGSLPAPARVVVSASTRCRETARALGLDGAVEEAALRGVDVGRWRGRALDEVTGAEPEALGHWLTDPAWAGHGGESVREVCARVGAWLDGAADGRTVAVVEPEIVRAALVGALGLPMSTFWRLDVVPLTATELSGRAGRWNLRLGGPLATSEA</sequence>
<protein>
    <submittedName>
        <fullName evidence="1">Histidine phosphatase family protein</fullName>
    </submittedName>
</protein>
<organism evidence="1 2">
    <name type="scientific">Streptomyces griseofuscus</name>
    <dbReference type="NCBI Taxonomy" id="146922"/>
    <lineage>
        <taxon>Bacteria</taxon>
        <taxon>Bacillati</taxon>
        <taxon>Actinomycetota</taxon>
        <taxon>Actinomycetes</taxon>
        <taxon>Kitasatosporales</taxon>
        <taxon>Streptomycetaceae</taxon>
        <taxon>Streptomyces</taxon>
    </lineage>
</organism>
<reference evidence="1 2" key="1">
    <citation type="submission" date="2017-10" db="EMBL/GenBank/DDBJ databases">
        <title>Draft genome of actinobacteria isolated from guarana (Paullinia cupana (Mart.) Ducke.</title>
        <authorList>
            <person name="Siqueira K.A."/>
            <person name="Liotti R.G."/>
            <person name="Mendes T.A."/>
            <person name="Soares M.A."/>
        </authorList>
    </citation>
    <scope>NUCLEOTIDE SEQUENCE [LARGE SCALE GENOMIC DNA]</scope>
    <source>
        <strain evidence="1 2">199</strain>
    </source>
</reference>
<dbReference type="InterPro" id="IPR029033">
    <property type="entry name" value="His_PPase_superfam"/>
</dbReference>
<dbReference type="RefSeq" id="WP_125214603.1">
    <property type="nucleotide sequence ID" value="NZ_PDES01000014.1"/>
</dbReference>
<keyword evidence="2" id="KW-1185">Reference proteome</keyword>
<evidence type="ECO:0000313" key="2">
    <source>
        <dbReference type="Proteomes" id="UP000276379"/>
    </source>
</evidence>
<dbReference type="EMBL" id="PDES01000014">
    <property type="protein sequence ID" value="RRQ82554.1"/>
    <property type="molecule type" value="Genomic_DNA"/>
</dbReference>
<accession>A0A426RZX0</accession>
<gene>
    <name evidence="1" type="ORF">CQW44_29695</name>
</gene>
<dbReference type="Proteomes" id="UP000276379">
    <property type="component" value="Unassembled WGS sequence"/>
</dbReference>
<comment type="caution">
    <text evidence="1">The sequence shown here is derived from an EMBL/GenBank/DDBJ whole genome shotgun (WGS) entry which is preliminary data.</text>
</comment>
<name>A0A426RZX0_9ACTN</name>
<dbReference type="Gene3D" id="3.40.50.1240">
    <property type="entry name" value="Phosphoglycerate mutase-like"/>
    <property type="match status" value="1"/>
</dbReference>
<dbReference type="Pfam" id="PF00300">
    <property type="entry name" value="His_Phos_1"/>
    <property type="match status" value="1"/>
</dbReference>
<evidence type="ECO:0000313" key="1">
    <source>
        <dbReference type="EMBL" id="RRQ82554.1"/>
    </source>
</evidence>
<dbReference type="InterPro" id="IPR013078">
    <property type="entry name" value="His_Pase_superF_clade-1"/>
</dbReference>
<dbReference type="AlphaFoldDB" id="A0A426RZX0"/>
<proteinExistence type="predicted"/>
<dbReference type="SUPFAM" id="SSF53254">
    <property type="entry name" value="Phosphoglycerate mutase-like"/>
    <property type="match status" value="1"/>
</dbReference>